<evidence type="ECO:0000313" key="2">
    <source>
        <dbReference type="EMBL" id="RZC12614.1"/>
    </source>
</evidence>
<dbReference type="Proteomes" id="UP000289340">
    <property type="component" value="Chromosome 5"/>
</dbReference>
<organism evidence="2 3">
    <name type="scientific">Glycine soja</name>
    <name type="common">Wild soybean</name>
    <dbReference type="NCBI Taxonomy" id="3848"/>
    <lineage>
        <taxon>Eukaryota</taxon>
        <taxon>Viridiplantae</taxon>
        <taxon>Streptophyta</taxon>
        <taxon>Embryophyta</taxon>
        <taxon>Tracheophyta</taxon>
        <taxon>Spermatophyta</taxon>
        <taxon>Magnoliopsida</taxon>
        <taxon>eudicotyledons</taxon>
        <taxon>Gunneridae</taxon>
        <taxon>Pentapetalae</taxon>
        <taxon>rosids</taxon>
        <taxon>fabids</taxon>
        <taxon>Fabales</taxon>
        <taxon>Fabaceae</taxon>
        <taxon>Papilionoideae</taxon>
        <taxon>50 kb inversion clade</taxon>
        <taxon>NPAAA clade</taxon>
        <taxon>indigoferoid/millettioid clade</taxon>
        <taxon>Phaseoleae</taxon>
        <taxon>Glycine</taxon>
        <taxon>Glycine subgen. Soja</taxon>
    </lineage>
</organism>
<dbReference type="PANTHER" id="PTHR33098">
    <property type="entry name" value="COTTON FIBER (DUF761)"/>
    <property type="match status" value="1"/>
</dbReference>
<comment type="caution">
    <text evidence="2">The sequence shown here is derived from an EMBL/GenBank/DDBJ whole genome shotgun (WGS) entry which is preliminary data.</text>
</comment>
<name>A0A445KPB5_GLYSO</name>
<proteinExistence type="predicted"/>
<dbReference type="Pfam" id="PF05553">
    <property type="entry name" value="DUF761"/>
    <property type="match status" value="1"/>
</dbReference>
<accession>A0A445KPB5</accession>
<sequence>MGQNGERGNGEYCLEKVLILKLLPLELGVERLRQKESRSHSTEKSLSLSLCELRVCFTLSSMMDHGNDFSGSGSGTNKRSSNESNDRKKPLMSRQIVYENEKDDINKMADAFINNCRKQLKIERENSFKHFQDMINRGA</sequence>
<gene>
    <name evidence="2" type="ORF">D0Y65_012404</name>
</gene>
<dbReference type="AlphaFoldDB" id="A0A445KPB5"/>
<feature type="compositionally biased region" description="Polar residues" evidence="1">
    <location>
        <begin position="69"/>
        <end position="79"/>
    </location>
</feature>
<dbReference type="PANTHER" id="PTHR33098:SF69">
    <property type="entry name" value="DUF761 DOMAIN PROTEIN"/>
    <property type="match status" value="1"/>
</dbReference>
<reference evidence="2 3" key="1">
    <citation type="submission" date="2018-09" db="EMBL/GenBank/DDBJ databases">
        <title>A high-quality reference genome of wild soybean provides a powerful tool to mine soybean genomes.</title>
        <authorList>
            <person name="Xie M."/>
            <person name="Chung C.Y.L."/>
            <person name="Li M.-W."/>
            <person name="Wong F.-L."/>
            <person name="Chan T.-F."/>
            <person name="Lam H.-M."/>
        </authorList>
    </citation>
    <scope>NUCLEOTIDE SEQUENCE [LARGE SCALE GENOMIC DNA]</scope>
    <source>
        <strain evidence="3">cv. W05</strain>
        <tissue evidence="2">Hypocotyl of etiolated seedlings</tissue>
    </source>
</reference>
<dbReference type="InterPro" id="IPR008480">
    <property type="entry name" value="DUF761_pln"/>
</dbReference>
<feature type="region of interest" description="Disordered" evidence="1">
    <location>
        <begin position="67"/>
        <end position="94"/>
    </location>
</feature>
<protein>
    <submittedName>
        <fullName evidence="2">Uncharacterized protein</fullName>
    </submittedName>
</protein>
<evidence type="ECO:0000313" key="3">
    <source>
        <dbReference type="Proteomes" id="UP000289340"/>
    </source>
</evidence>
<dbReference type="SMR" id="A0A445KPB5"/>
<keyword evidence="3" id="KW-1185">Reference proteome</keyword>
<evidence type="ECO:0000256" key="1">
    <source>
        <dbReference type="SAM" id="MobiDB-lite"/>
    </source>
</evidence>
<feature type="compositionally biased region" description="Basic and acidic residues" evidence="1">
    <location>
        <begin position="80"/>
        <end position="89"/>
    </location>
</feature>
<dbReference type="EMBL" id="QZWG01000005">
    <property type="protein sequence ID" value="RZC12614.1"/>
    <property type="molecule type" value="Genomic_DNA"/>
</dbReference>